<keyword evidence="17" id="KW-1185">Reference proteome</keyword>
<dbReference type="FunFam" id="3.20.20.210:FF:000006">
    <property type="entry name" value="Uroporphyrinogen decarboxylase"/>
    <property type="match status" value="1"/>
</dbReference>
<accession>A0A9K3KSK0</accession>
<reference evidence="16" key="2">
    <citation type="submission" date="2021-04" db="EMBL/GenBank/DDBJ databases">
        <authorList>
            <person name="Podell S."/>
        </authorList>
    </citation>
    <scope>NUCLEOTIDE SEQUENCE</scope>
    <source>
        <strain evidence="16">Hildebrandi</strain>
    </source>
</reference>
<evidence type="ECO:0000256" key="11">
    <source>
        <dbReference type="RuleBase" id="RU000554"/>
    </source>
</evidence>
<evidence type="ECO:0000256" key="5">
    <source>
        <dbReference type="ARBA" id="ARBA00011738"/>
    </source>
</evidence>
<evidence type="ECO:0000256" key="3">
    <source>
        <dbReference type="ARBA" id="ARBA00004804"/>
    </source>
</evidence>
<comment type="function">
    <text evidence="1">Catalyzes the decarboxylation of four acetate groups of uroporphyrinogen-III to yield coproporphyrinogen-III.</text>
</comment>
<keyword evidence="13" id="KW-0732">Signal</keyword>
<dbReference type="PROSITE" id="PS00907">
    <property type="entry name" value="UROD_2"/>
    <property type="match status" value="1"/>
</dbReference>
<evidence type="ECO:0000256" key="2">
    <source>
        <dbReference type="ARBA" id="ARBA00004229"/>
    </source>
</evidence>
<evidence type="ECO:0000313" key="17">
    <source>
        <dbReference type="Proteomes" id="UP000693970"/>
    </source>
</evidence>
<keyword evidence="9 11" id="KW-0627">Porphyrin biosynthesis</keyword>
<gene>
    <name evidence="16" type="ORF">IV203_017140</name>
</gene>
<dbReference type="PANTHER" id="PTHR21091:SF169">
    <property type="entry name" value="UROPORPHYRINOGEN DECARBOXYLASE"/>
    <property type="match status" value="1"/>
</dbReference>
<sequence>MSYSVPMRCCLFLLYLCFQGGLARNLSIDRPMSSSSSVAAPQPLVDHKDDTTRNDPLLLRAARGEDVERFPVWMMRQAGRHMQAYRNLLHKYPTFRERSEIPEASKAISLQPLERYGVDGVILFSDILTPLPAMGIDFDILESGRIHIEPIRNQDQLNHRLHRVSKEEFRVKCAFVGTVLKELRQQFSTTTTTSPNTTLLGFVGLPFTLATYLVEGETGVSTGFPNIHRLMKDDPKLVKSILSLLSDNIVQYACFQIESGAQVLQVFDSWAGHVNDEYYAEFCQPYQQRVIHGIHQHHPHVPVIIYIAPGPYSKRGRRLEALAQTGADIVSVDYTVDMALARALLSDNESIGLQGNLDPELLRKGPLNEIRRQTLALLKSLKGKRRCIINLGHGISPDTPEAHAKCFVETVQSYDVYS</sequence>
<dbReference type="EC" id="4.1.1.37" evidence="6 11"/>
<evidence type="ECO:0000256" key="1">
    <source>
        <dbReference type="ARBA" id="ARBA00002448"/>
    </source>
</evidence>
<dbReference type="Pfam" id="PF01208">
    <property type="entry name" value="URO-D"/>
    <property type="match status" value="1"/>
</dbReference>
<feature type="signal peptide" evidence="13">
    <location>
        <begin position="1"/>
        <end position="23"/>
    </location>
</feature>
<dbReference type="Proteomes" id="UP000693970">
    <property type="component" value="Unassembled WGS sequence"/>
</dbReference>
<comment type="similarity">
    <text evidence="4 12">Belongs to the uroporphyrinogen decarboxylase family.</text>
</comment>
<keyword evidence="8 11" id="KW-0456">Lyase</keyword>
<evidence type="ECO:0000256" key="13">
    <source>
        <dbReference type="SAM" id="SignalP"/>
    </source>
</evidence>
<reference evidence="16" key="1">
    <citation type="journal article" date="2021" name="Sci. Rep.">
        <title>Diploid genomic architecture of Nitzschia inconspicua, an elite biomass production diatom.</title>
        <authorList>
            <person name="Oliver A."/>
            <person name="Podell S."/>
            <person name="Pinowska A."/>
            <person name="Traller J.C."/>
            <person name="Smith S.R."/>
            <person name="McClure R."/>
            <person name="Beliaev A."/>
            <person name="Bohutskyi P."/>
            <person name="Hill E.A."/>
            <person name="Rabines A."/>
            <person name="Zheng H."/>
            <person name="Allen L.Z."/>
            <person name="Kuo A."/>
            <person name="Grigoriev I.V."/>
            <person name="Allen A.E."/>
            <person name="Hazlebeck D."/>
            <person name="Allen E.E."/>
        </authorList>
    </citation>
    <scope>NUCLEOTIDE SEQUENCE</scope>
    <source>
        <strain evidence="16">Hildebrandi</strain>
    </source>
</reference>
<comment type="pathway">
    <text evidence="3 11">Porphyrin-containing compound metabolism; protoporphyrin-IX biosynthesis; coproporphyrinogen-III from 5-aminolevulinate: step 4/4.</text>
</comment>
<evidence type="ECO:0000256" key="4">
    <source>
        <dbReference type="ARBA" id="ARBA00009935"/>
    </source>
</evidence>
<evidence type="ECO:0000256" key="6">
    <source>
        <dbReference type="ARBA" id="ARBA00012288"/>
    </source>
</evidence>
<dbReference type="GO" id="GO:0006779">
    <property type="term" value="P:porphyrin-containing compound biosynthetic process"/>
    <property type="evidence" value="ECO:0007669"/>
    <property type="project" value="UniProtKB-KW"/>
</dbReference>
<dbReference type="GO" id="GO:0004853">
    <property type="term" value="F:uroporphyrinogen decarboxylase activity"/>
    <property type="evidence" value="ECO:0007669"/>
    <property type="project" value="UniProtKB-EC"/>
</dbReference>
<evidence type="ECO:0000256" key="12">
    <source>
        <dbReference type="RuleBase" id="RU004169"/>
    </source>
</evidence>
<comment type="subunit">
    <text evidence="5">Homodimer.</text>
</comment>
<evidence type="ECO:0000256" key="8">
    <source>
        <dbReference type="ARBA" id="ARBA00023239"/>
    </source>
</evidence>
<proteinExistence type="inferred from homology"/>
<dbReference type="InterPro" id="IPR006361">
    <property type="entry name" value="Uroporphyrinogen_deCO2ase_HemE"/>
</dbReference>
<comment type="caution">
    <text evidence="16">The sequence shown here is derived from an EMBL/GenBank/DDBJ whole genome shotgun (WGS) entry which is preliminary data.</text>
</comment>
<dbReference type="PROSITE" id="PS00906">
    <property type="entry name" value="UROD_1"/>
    <property type="match status" value="1"/>
</dbReference>
<dbReference type="AlphaFoldDB" id="A0A9K3KSK0"/>
<comment type="catalytic activity">
    <reaction evidence="10 11">
        <text>uroporphyrinogen III + 4 H(+) = coproporphyrinogen III + 4 CO2</text>
        <dbReference type="Rhea" id="RHEA:19865"/>
        <dbReference type="ChEBI" id="CHEBI:15378"/>
        <dbReference type="ChEBI" id="CHEBI:16526"/>
        <dbReference type="ChEBI" id="CHEBI:57308"/>
        <dbReference type="ChEBI" id="CHEBI:57309"/>
        <dbReference type="EC" id="4.1.1.37"/>
    </reaction>
</comment>
<dbReference type="NCBIfam" id="TIGR01464">
    <property type="entry name" value="hemE"/>
    <property type="match status" value="1"/>
</dbReference>
<dbReference type="InterPro" id="IPR000257">
    <property type="entry name" value="Uroporphyrinogen_deCOase"/>
</dbReference>
<feature type="chain" id="PRO_5039951779" description="Uroporphyrinogen decarboxylase" evidence="13">
    <location>
        <begin position="24"/>
        <end position="418"/>
    </location>
</feature>
<comment type="subcellular location">
    <subcellularLocation>
        <location evidence="2">Plastid</location>
        <location evidence="2">Chloroplast</location>
    </subcellularLocation>
</comment>
<feature type="domain" description="Uroporphyrinogen decarboxylase (URO-D)" evidence="15">
    <location>
        <begin position="200"/>
        <end position="216"/>
    </location>
</feature>
<dbReference type="GO" id="GO:0009507">
    <property type="term" value="C:chloroplast"/>
    <property type="evidence" value="ECO:0007669"/>
    <property type="project" value="UniProtKB-SubCell"/>
</dbReference>
<evidence type="ECO:0000256" key="10">
    <source>
        <dbReference type="ARBA" id="ARBA00048033"/>
    </source>
</evidence>
<evidence type="ECO:0000313" key="16">
    <source>
        <dbReference type="EMBL" id="KAG7348435.1"/>
    </source>
</evidence>
<evidence type="ECO:0000259" key="15">
    <source>
        <dbReference type="PROSITE" id="PS00907"/>
    </source>
</evidence>
<dbReference type="EMBL" id="JAGRRH010000020">
    <property type="protein sequence ID" value="KAG7348435.1"/>
    <property type="molecule type" value="Genomic_DNA"/>
</dbReference>
<dbReference type="OrthoDB" id="339900at2759"/>
<evidence type="ECO:0000256" key="7">
    <source>
        <dbReference type="ARBA" id="ARBA00022793"/>
    </source>
</evidence>
<organism evidence="16 17">
    <name type="scientific">Nitzschia inconspicua</name>
    <dbReference type="NCBI Taxonomy" id="303405"/>
    <lineage>
        <taxon>Eukaryota</taxon>
        <taxon>Sar</taxon>
        <taxon>Stramenopiles</taxon>
        <taxon>Ochrophyta</taxon>
        <taxon>Bacillariophyta</taxon>
        <taxon>Bacillariophyceae</taxon>
        <taxon>Bacillariophycidae</taxon>
        <taxon>Bacillariales</taxon>
        <taxon>Bacillariaceae</taxon>
        <taxon>Nitzschia</taxon>
    </lineage>
</organism>
<protein>
    <recommendedName>
        <fullName evidence="6 11">Uroporphyrinogen decarboxylase</fullName>
        <ecNumber evidence="6 11">4.1.1.37</ecNumber>
    </recommendedName>
</protein>
<name>A0A9K3KSK0_9STRA</name>
<evidence type="ECO:0000259" key="14">
    <source>
        <dbReference type="PROSITE" id="PS00906"/>
    </source>
</evidence>
<dbReference type="PANTHER" id="PTHR21091">
    <property type="entry name" value="METHYLTETRAHYDROFOLATE:HOMOCYSTEINE METHYLTRANSFERASE RELATED"/>
    <property type="match status" value="1"/>
</dbReference>
<evidence type="ECO:0000256" key="9">
    <source>
        <dbReference type="ARBA" id="ARBA00023244"/>
    </source>
</evidence>
<keyword evidence="7 11" id="KW-0210">Decarboxylase</keyword>
<feature type="domain" description="Uroporphyrinogen decarboxylase (URO-D)" evidence="14">
    <location>
        <begin position="71"/>
        <end position="80"/>
    </location>
</feature>